<dbReference type="AlphaFoldDB" id="G0U152"/>
<accession>G0U152</accession>
<gene>
    <name evidence="1" type="ORF">TVY486_0804150</name>
</gene>
<name>G0U152_TRYVY</name>
<protein>
    <submittedName>
        <fullName evidence="1">Uncharacterized protein</fullName>
    </submittedName>
</protein>
<dbReference type="VEuPathDB" id="TriTrypDB:TvY486_0804150"/>
<reference evidence="1" key="1">
    <citation type="journal article" date="2012" name="Proc. Natl. Acad. Sci. U.S.A.">
        <title>Antigenic diversity is generated by distinct evolutionary mechanisms in African trypanosome species.</title>
        <authorList>
            <person name="Jackson A.P."/>
            <person name="Berry A."/>
            <person name="Aslett M."/>
            <person name="Allison H.C."/>
            <person name="Burton P."/>
            <person name="Vavrova-Anderson J."/>
            <person name="Brown R."/>
            <person name="Browne H."/>
            <person name="Corton N."/>
            <person name="Hauser H."/>
            <person name="Gamble J."/>
            <person name="Gilderthorp R."/>
            <person name="Marcello L."/>
            <person name="McQuillan J."/>
            <person name="Otto T.D."/>
            <person name="Quail M.A."/>
            <person name="Sanders M.J."/>
            <person name="van Tonder A."/>
            <person name="Ginger M.L."/>
            <person name="Field M.C."/>
            <person name="Barry J.D."/>
            <person name="Hertz-Fowler C."/>
            <person name="Berriman M."/>
        </authorList>
    </citation>
    <scope>NUCLEOTIDE SEQUENCE</scope>
    <source>
        <strain evidence="1">Y486</strain>
    </source>
</reference>
<sequence>MGTPRKMKREVTPRLRNPEQGIINCFWLPQDAYRGLYVPNVRVVQTAGGLYLKRRVECVAPVFYRDASLAIVLLRILLSVVPFHSGRALWYLRVALWASDLCRWEGEDQGSAFIPHLHSIAKKFTFIFQQVPALAF</sequence>
<proteinExistence type="predicted"/>
<dbReference type="EMBL" id="HE573024">
    <property type="protein sequence ID" value="CCC49807.1"/>
    <property type="molecule type" value="Genomic_DNA"/>
</dbReference>
<organism evidence="1">
    <name type="scientific">Trypanosoma vivax (strain Y486)</name>
    <dbReference type="NCBI Taxonomy" id="1055687"/>
    <lineage>
        <taxon>Eukaryota</taxon>
        <taxon>Discoba</taxon>
        <taxon>Euglenozoa</taxon>
        <taxon>Kinetoplastea</taxon>
        <taxon>Metakinetoplastina</taxon>
        <taxon>Trypanosomatida</taxon>
        <taxon>Trypanosomatidae</taxon>
        <taxon>Trypanosoma</taxon>
        <taxon>Duttonella</taxon>
    </lineage>
</organism>
<evidence type="ECO:0000313" key="1">
    <source>
        <dbReference type="EMBL" id="CCC49807.1"/>
    </source>
</evidence>